<protein>
    <submittedName>
        <fullName evidence="1">Uncharacterized protein</fullName>
    </submittedName>
</protein>
<proteinExistence type="predicted"/>
<name>A0A0F8X7A5_9ZZZZ</name>
<organism evidence="1">
    <name type="scientific">marine sediment metagenome</name>
    <dbReference type="NCBI Taxonomy" id="412755"/>
    <lineage>
        <taxon>unclassified sequences</taxon>
        <taxon>metagenomes</taxon>
        <taxon>ecological metagenomes</taxon>
    </lineage>
</organism>
<comment type="caution">
    <text evidence="1">The sequence shown here is derived from an EMBL/GenBank/DDBJ whole genome shotgun (WGS) entry which is preliminary data.</text>
</comment>
<feature type="non-terminal residue" evidence="1">
    <location>
        <position position="35"/>
    </location>
</feature>
<evidence type="ECO:0000313" key="1">
    <source>
        <dbReference type="EMBL" id="KKK64987.1"/>
    </source>
</evidence>
<accession>A0A0F8X7A5</accession>
<dbReference type="AlphaFoldDB" id="A0A0F8X7A5"/>
<reference evidence="1" key="1">
    <citation type="journal article" date="2015" name="Nature">
        <title>Complex archaea that bridge the gap between prokaryotes and eukaryotes.</title>
        <authorList>
            <person name="Spang A."/>
            <person name="Saw J.H."/>
            <person name="Jorgensen S.L."/>
            <person name="Zaremba-Niedzwiedzka K."/>
            <person name="Martijn J."/>
            <person name="Lind A.E."/>
            <person name="van Eijk R."/>
            <person name="Schleper C."/>
            <person name="Guy L."/>
            <person name="Ettema T.J."/>
        </authorList>
    </citation>
    <scope>NUCLEOTIDE SEQUENCE</scope>
</reference>
<sequence>MAQGARRREEPKVLSFKLPIRGLVAGINDTEIATD</sequence>
<gene>
    <name evidence="1" type="ORF">LCGC14_2978710</name>
</gene>
<dbReference type="EMBL" id="LAZR01060774">
    <property type="protein sequence ID" value="KKK64987.1"/>
    <property type="molecule type" value="Genomic_DNA"/>
</dbReference>